<evidence type="ECO:0000256" key="3">
    <source>
        <dbReference type="ARBA" id="ARBA00022723"/>
    </source>
</evidence>
<dbReference type="Pfam" id="PF10070">
    <property type="entry name" value="DabA"/>
    <property type="match status" value="1"/>
</dbReference>
<comment type="cofactor">
    <cofactor evidence="6">
        <name>Zn(2+)</name>
        <dbReference type="ChEBI" id="CHEBI:29105"/>
    </cofactor>
</comment>
<dbReference type="PANTHER" id="PTHR38344">
    <property type="entry name" value="UPF0753 PROTEIN AQ_863"/>
    <property type="match status" value="1"/>
</dbReference>
<feature type="binding site" evidence="6">
    <location>
        <position position="339"/>
    </location>
    <ligand>
        <name>Zn(2+)</name>
        <dbReference type="ChEBI" id="CHEBI:29105"/>
    </ligand>
</feature>
<evidence type="ECO:0000256" key="1">
    <source>
        <dbReference type="ARBA" id="ARBA00022448"/>
    </source>
</evidence>
<dbReference type="HAMAP" id="MF_01871">
    <property type="entry name" value="DabA"/>
    <property type="match status" value="1"/>
</dbReference>
<keyword evidence="2 6" id="KW-1003">Cell membrane</keyword>
<feature type="binding site" evidence="6">
    <location>
        <position position="510"/>
    </location>
    <ligand>
        <name>Zn(2+)</name>
        <dbReference type="ChEBI" id="CHEBI:29105"/>
    </ligand>
</feature>
<gene>
    <name evidence="6" type="primary">dabA</name>
    <name evidence="7" type="ordered locus">Emtol_1186</name>
</gene>
<keyword evidence="1 6" id="KW-0813">Transport</keyword>
<accession>A0ABM5MYX7</accession>
<evidence type="ECO:0000256" key="4">
    <source>
        <dbReference type="ARBA" id="ARBA00022833"/>
    </source>
</evidence>
<dbReference type="PANTHER" id="PTHR38344:SF1">
    <property type="entry name" value="INORGANIC CARBON TRANSPORTER SUBUNIT DABA-RELATED"/>
    <property type="match status" value="1"/>
</dbReference>
<keyword evidence="5 6" id="KW-0472">Membrane</keyword>
<sequence length="839" mass="96183">MKNKHSTESARFDEHELLHELKHFLPAQAPLKDFVHHNTLHAFQDTKFYDAIRRASKLFGYKTSLSLEEYRALFEQEKINPDILERAIIQKKGKKDLEEWKSKALYGKYDQTTSPRIGLLRANWKKRYYIDLDLLVHPLLFRILCSYLDQGIAIWSFPDTRKGFLASLREIEQNTFSSFFKTPRAKKLLLDGTCTMEDLLKIVVGDSSLYNLYIFDQQFAHQGWSGIVSAIEDLPQTLLDRKNISLKELIIFELLLEIDALDEKFGENWISLSNRSADFVTDFFGEVPATELSDLLNIWQDAFEWTYYDQVLAGMQVAETEIPHHHAKQSSFQAVFCIDDRECSIRRYVEHLDEHCRTYGTAGFFGVEFFYKPVHANSSTKQCPAPVTPQYLIKEVVENSKAVQNSDIHFEKHTHSLVMGWLISHTLGFWSGLKLFLNVFRPSENAAAVSSFKHMHPTSKLTIENQSLDDREDGLQIGFTVEEMALRVGNLLNSIGLVKDFAPIVYVVGHGASSVNNTHYAGYDCGACSGRPGSINARVISFMANHAGVREMLRKQGIDIPSTTQFVGALHDTTRDEIEFYDTDILIEENQPKHKNNHTLFVKALDFNAKERSRRFESIDTKLSPEEVHERIRRRAVSLFEPRPELNHATNALCIVGRRDLSESLFLDRRSFMNSFDFRVDPEGKFLVNILNAVAPVCGGINLEYYFSRVDNQKLGAGSKLPHNVMGLFGVANGIDGDLRPGLPSQMIEVHDPIRLLVIVEHFTDIVLSAIQKSAQTYEWFFNEWIHLVVVHPITKELSYFKDGEFEPYIPIKQKLKKIENVEPLVESNQDNFPVYLIK</sequence>
<feature type="binding site" evidence="6">
    <location>
        <position position="525"/>
    </location>
    <ligand>
        <name>Zn(2+)</name>
        <dbReference type="ChEBI" id="CHEBI:29105"/>
    </ligand>
</feature>
<keyword evidence="8" id="KW-1185">Reference proteome</keyword>
<dbReference type="RefSeq" id="WP_015028035.1">
    <property type="nucleotide sequence ID" value="NC_018748.1"/>
</dbReference>
<evidence type="ECO:0000256" key="2">
    <source>
        <dbReference type="ARBA" id="ARBA00022475"/>
    </source>
</evidence>
<comment type="function">
    <text evidence="6">Part of an energy-coupled inorganic carbon pump.</text>
</comment>
<evidence type="ECO:0000313" key="7">
    <source>
        <dbReference type="EMBL" id="AFK02335.1"/>
    </source>
</evidence>
<organism evidence="7 8">
    <name type="scientific">Emticicia oligotrophica (strain DSM 17448 / CIP 109782 / MTCC 6937 / GPTSA100-15)</name>
    <dbReference type="NCBI Taxonomy" id="929562"/>
    <lineage>
        <taxon>Bacteria</taxon>
        <taxon>Pseudomonadati</taxon>
        <taxon>Bacteroidota</taxon>
        <taxon>Cytophagia</taxon>
        <taxon>Cytophagales</taxon>
        <taxon>Leadbetterellaceae</taxon>
        <taxon>Emticicia</taxon>
    </lineage>
</organism>
<evidence type="ECO:0000256" key="6">
    <source>
        <dbReference type="HAMAP-Rule" id="MF_01871"/>
    </source>
</evidence>
<evidence type="ECO:0000313" key="8">
    <source>
        <dbReference type="Proteomes" id="UP000002875"/>
    </source>
</evidence>
<keyword evidence="6" id="KW-0997">Cell inner membrane</keyword>
<comment type="similarity">
    <text evidence="6">Belongs to the inorganic carbon transporter (TC 9.A.2) DabA family.</text>
</comment>
<comment type="subunit">
    <text evidence="6">Forms a complex with DabB.</text>
</comment>
<keyword evidence="4 6" id="KW-0862">Zinc</keyword>
<reference evidence="7 8" key="1">
    <citation type="submission" date="2011-07" db="EMBL/GenBank/DDBJ databases">
        <title>The complete genome of chromosome of Emticicia oligotrophica DSM 17448.</title>
        <authorList>
            <consortium name="US DOE Joint Genome Institute (JGI-PGF)"/>
            <person name="Lucas S."/>
            <person name="Han J."/>
            <person name="Lapidus A."/>
            <person name="Bruce D."/>
            <person name="Goodwin L."/>
            <person name="Pitluck S."/>
            <person name="Peters L."/>
            <person name="Kyrpides N."/>
            <person name="Mavromatis K."/>
            <person name="Ivanova N."/>
            <person name="Ovchinnikova G."/>
            <person name="Teshima H."/>
            <person name="Detter J.C."/>
            <person name="Tapia R."/>
            <person name="Han C."/>
            <person name="Land M."/>
            <person name="Hauser L."/>
            <person name="Markowitz V."/>
            <person name="Cheng J.-F."/>
            <person name="Hugenholtz P."/>
            <person name="Woyke T."/>
            <person name="Wu D."/>
            <person name="Tindall B."/>
            <person name="Pomrenke H."/>
            <person name="Brambilla E."/>
            <person name="Klenk H.-P."/>
            <person name="Eisen J.A."/>
        </authorList>
    </citation>
    <scope>NUCLEOTIDE SEQUENCE [LARGE SCALE GENOMIC DNA]</scope>
    <source>
        <strain evidence="7 8">DSM 17448</strain>
    </source>
</reference>
<evidence type="ECO:0000256" key="5">
    <source>
        <dbReference type="ARBA" id="ARBA00023136"/>
    </source>
</evidence>
<dbReference type="Proteomes" id="UP000002875">
    <property type="component" value="Chromosome"/>
</dbReference>
<dbReference type="InterPro" id="IPR018752">
    <property type="entry name" value="DabA"/>
</dbReference>
<keyword evidence="3 6" id="KW-0479">Metal-binding</keyword>
<comment type="subcellular location">
    <subcellularLocation>
        <location evidence="6">Cell inner membrane</location>
        <topology evidence="6">Peripheral membrane protein</topology>
    </subcellularLocation>
</comment>
<protein>
    <recommendedName>
        <fullName evidence="6">Probable inorganic carbon transporter subunit DabA</fullName>
    </recommendedName>
</protein>
<name>A0ABM5MYX7_EMTOG</name>
<dbReference type="EMBL" id="CP002961">
    <property type="protein sequence ID" value="AFK02335.1"/>
    <property type="molecule type" value="Genomic_DNA"/>
</dbReference>
<proteinExistence type="inferred from homology"/>
<feature type="binding site" evidence="6">
    <location>
        <position position="337"/>
    </location>
    <ligand>
        <name>Zn(2+)</name>
        <dbReference type="ChEBI" id="CHEBI:29105"/>
    </ligand>
</feature>